<proteinExistence type="predicted"/>
<keyword evidence="2" id="KW-1185">Reference proteome</keyword>
<dbReference type="EMBL" id="BGZK01000002">
    <property type="protein sequence ID" value="GBO99298.1"/>
    <property type="molecule type" value="Genomic_DNA"/>
</dbReference>
<comment type="caution">
    <text evidence="1">The sequence shown here is derived from an EMBL/GenBank/DDBJ whole genome shotgun (WGS) entry which is preliminary data.</text>
</comment>
<sequence length="334" mass="38646">MPVSYGRTDKRTYGYGEIARVPFLPFWPRTLKEKSMNTTLKKQNREPGVTDIAHVPVSRSCNGRATSLVELIISGERRFMSADRKWGDEAWDSLPLGKKIINTILLNYFRDGTVYSVKRWLLRVGLMKYRFTTPLAAESFVDTNDSAASGQVPYRYVQHFCSDKEKSFSLYMECYCDGTCSGKRYYCLKDERRHLSHGPRRFTEPEAAPDSRGTGTLTWIRFIQEEKLEKQRRFFNETHNELFRRRVLHNSNEPFETRARQQDTACCGALPAVRHGGKEKGKEADHRKHGMMTLEKWQVRRGAEWRKIGQSGKIGGGLCRLANRSSENHQKTNF</sequence>
<dbReference type="AlphaFoldDB" id="A0A4C1SAU1"/>
<protein>
    <submittedName>
        <fullName evidence="1">Uncharacterized protein</fullName>
    </submittedName>
</protein>
<name>A0A4C1SAU1_EUMVA</name>
<evidence type="ECO:0000313" key="2">
    <source>
        <dbReference type="Proteomes" id="UP000299102"/>
    </source>
</evidence>
<accession>A0A4C1SAU1</accession>
<organism evidence="1 2">
    <name type="scientific">Eumeta variegata</name>
    <name type="common">Bagworm moth</name>
    <name type="synonym">Eumeta japonica</name>
    <dbReference type="NCBI Taxonomy" id="151549"/>
    <lineage>
        <taxon>Eukaryota</taxon>
        <taxon>Metazoa</taxon>
        <taxon>Ecdysozoa</taxon>
        <taxon>Arthropoda</taxon>
        <taxon>Hexapoda</taxon>
        <taxon>Insecta</taxon>
        <taxon>Pterygota</taxon>
        <taxon>Neoptera</taxon>
        <taxon>Endopterygota</taxon>
        <taxon>Lepidoptera</taxon>
        <taxon>Glossata</taxon>
        <taxon>Ditrysia</taxon>
        <taxon>Tineoidea</taxon>
        <taxon>Psychidae</taxon>
        <taxon>Oiketicinae</taxon>
        <taxon>Eumeta</taxon>
    </lineage>
</organism>
<evidence type="ECO:0000313" key="1">
    <source>
        <dbReference type="EMBL" id="GBO99298.1"/>
    </source>
</evidence>
<gene>
    <name evidence="1" type="ORF">EVAR_555_1</name>
</gene>
<reference evidence="1 2" key="1">
    <citation type="journal article" date="2019" name="Commun. Biol.">
        <title>The bagworm genome reveals a unique fibroin gene that provides high tensile strength.</title>
        <authorList>
            <person name="Kono N."/>
            <person name="Nakamura H."/>
            <person name="Ohtoshi R."/>
            <person name="Tomita M."/>
            <person name="Numata K."/>
            <person name="Arakawa K."/>
        </authorList>
    </citation>
    <scope>NUCLEOTIDE SEQUENCE [LARGE SCALE GENOMIC DNA]</scope>
</reference>
<dbReference type="Proteomes" id="UP000299102">
    <property type="component" value="Unassembled WGS sequence"/>
</dbReference>